<proteinExistence type="predicted"/>
<sequence>MGRTSTGNTGYLCKANVTNDALRQQQTVNPTGWHQKRVKGTYVVNRGHIIAYSLSKGIAVDGSYNPNLQSGDQDNPKNLFTETTFTNQELQWPYEQKVQKALIANKQVVYQVTPVFKGINTMAAGVHMQAASTDGTLNYNVFLFNVQPNVKFNYLTGRSVIDNAMVVPQAADAPNFKGK</sequence>
<gene>
    <name evidence="2" type="ORF">FD35_GL000709</name>
</gene>
<dbReference type="InterPro" id="IPR044929">
    <property type="entry name" value="DNA/RNA_non-sp_Endonuclease_sf"/>
</dbReference>
<evidence type="ECO:0000259" key="1">
    <source>
        <dbReference type="Pfam" id="PF13930"/>
    </source>
</evidence>
<dbReference type="InterPro" id="IPR044927">
    <property type="entry name" value="Endonuclea_NS_2"/>
</dbReference>
<reference evidence="2 3" key="1">
    <citation type="journal article" date="2015" name="Genome Announc.">
        <title>Expanding the biotechnology potential of lactobacilli through comparative genomics of 213 strains and associated genera.</title>
        <authorList>
            <person name="Sun Z."/>
            <person name="Harris H.M."/>
            <person name="McCann A."/>
            <person name="Guo C."/>
            <person name="Argimon S."/>
            <person name="Zhang W."/>
            <person name="Yang X."/>
            <person name="Jeffery I.B."/>
            <person name="Cooney J.C."/>
            <person name="Kagawa T.F."/>
            <person name="Liu W."/>
            <person name="Song Y."/>
            <person name="Salvetti E."/>
            <person name="Wrobel A."/>
            <person name="Rasinkangas P."/>
            <person name="Parkhill J."/>
            <person name="Rea M.C."/>
            <person name="O'Sullivan O."/>
            <person name="Ritari J."/>
            <person name="Douillard F.P."/>
            <person name="Paul Ross R."/>
            <person name="Yang R."/>
            <person name="Briner A.E."/>
            <person name="Felis G.E."/>
            <person name="de Vos W.M."/>
            <person name="Barrangou R."/>
            <person name="Klaenhammer T.R."/>
            <person name="Caufield P.W."/>
            <person name="Cui Y."/>
            <person name="Zhang H."/>
            <person name="O'Toole P.W."/>
        </authorList>
    </citation>
    <scope>NUCLEOTIDE SEQUENCE [LARGE SCALE GENOMIC DNA]</scope>
    <source>
        <strain evidence="2 3">DSM 15814</strain>
    </source>
</reference>
<dbReference type="PATRIC" id="fig|1114972.6.peg.710"/>
<accession>A0A0R1RAV2</accession>
<protein>
    <submittedName>
        <fullName evidence="2">DNA-entry nuclease</fullName>
    </submittedName>
</protein>
<feature type="domain" description="Type VII secretion system protein EssD-like" evidence="1">
    <location>
        <begin position="18"/>
        <end position="132"/>
    </location>
</feature>
<dbReference type="AlphaFoldDB" id="A0A0R1RAV2"/>
<evidence type="ECO:0000313" key="2">
    <source>
        <dbReference type="EMBL" id="KRL54006.1"/>
    </source>
</evidence>
<dbReference type="eggNOG" id="COG2169">
    <property type="taxonomic scope" value="Bacteria"/>
</dbReference>
<evidence type="ECO:0000313" key="3">
    <source>
        <dbReference type="Proteomes" id="UP000051999"/>
    </source>
</evidence>
<organism evidence="2 3">
    <name type="scientific">Furfurilactobacillus rossiae DSM 15814</name>
    <dbReference type="NCBI Taxonomy" id="1114972"/>
    <lineage>
        <taxon>Bacteria</taxon>
        <taxon>Bacillati</taxon>
        <taxon>Bacillota</taxon>
        <taxon>Bacilli</taxon>
        <taxon>Lactobacillales</taxon>
        <taxon>Lactobacillaceae</taxon>
        <taxon>Furfurilactobacillus</taxon>
    </lineage>
</organism>
<dbReference type="STRING" id="1114972.FD35_GL000709"/>
<dbReference type="EMBL" id="AZFF01000012">
    <property type="protein sequence ID" value="KRL54006.1"/>
    <property type="molecule type" value="Genomic_DNA"/>
</dbReference>
<keyword evidence="3" id="KW-1185">Reference proteome</keyword>
<dbReference type="Gene3D" id="3.40.570.10">
    <property type="entry name" value="Extracellular Endonuclease, subunit A"/>
    <property type="match status" value="1"/>
</dbReference>
<dbReference type="Proteomes" id="UP000051999">
    <property type="component" value="Unassembled WGS sequence"/>
</dbReference>
<name>A0A0R1RAV2_9LACO</name>
<dbReference type="Pfam" id="PF13930">
    <property type="entry name" value="Endonuclea_NS_2"/>
    <property type="match status" value="1"/>
</dbReference>
<comment type="caution">
    <text evidence="2">The sequence shown here is derived from an EMBL/GenBank/DDBJ whole genome shotgun (WGS) entry which is preliminary data.</text>
</comment>